<organism evidence="1 2">
    <name type="scientific">Aspergillus bertholletiae</name>
    <dbReference type="NCBI Taxonomy" id="1226010"/>
    <lineage>
        <taxon>Eukaryota</taxon>
        <taxon>Fungi</taxon>
        <taxon>Dikarya</taxon>
        <taxon>Ascomycota</taxon>
        <taxon>Pezizomycotina</taxon>
        <taxon>Eurotiomycetes</taxon>
        <taxon>Eurotiomycetidae</taxon>
        <taxon>Eurotiales</taxon>
        <taxon>Aspergillaceae</taxon>
        <taxon>Aspergillus</taxon>
        <taxon>Aspergillus subgen. Circumdati</taxon>
    </lineage>
</organism>
<evidence type="ECO:0000313" key="2">
    <source>
        <dbReference type="Proteomes" id="UP000326198"/>
    </source>
</evidence>
<proteinExistence type="predicted"/>
<keyword evidence="2" id="KW-1185">Reference proteome</keyword>
<protein>
    <submittedName>
        <fullName evidence="1">Uncharacterized protein</fullName>
    </submittedName>
</protein>
<dbReference type="Proteomes" id="UP000326198">
    <property type="component" value="Unassembled WGS sequence"/>
</dbReference>
<evidence type="ECO:0000313" key="1">
    <source>
        <dbReference type="EMBL" id="KAE8371632.1"/>
    </source>
</evidence>
<dbReference type="EMBL" id="ML736409">
    <property type="protein sequence ID" value="KAE8371632.1"/>
    <property type="molecule type" value="Genomic_DNA"/>
</dbReference>
<gene>
    <name evidence="1" type="ORF">BDV26DRAFT_122250</name>
</gene>
<dbReference type="AlphaFoldDB" id="A0A5N7AP54"/>
<sequence>MAMTDDWDLVKENIYVYFIAIYSPIIAVRNQTSIFTADSPTPLQTCQLQCKKNDGLSGLGTHPTEAGSMPRLTKLCM</sequence>
<name>A0A5N7AP54_9EURO</name>
<reference evidence="1 2" key="1">
    <citation type="submission" date="2019-04" db="EMBL/GenBank/DDBJ databases">
        <title>Friends and foes A comparative genomics studyof 23 Aspergillus species from section Flavi.</title>
        <authorList>
            <consortium name="DOE Joint Genome Institute"/>
            <person name="Kjaerbolling I."/>
            <person name="Vesth T."/>
            <person name="Frisvad J.C."/>
            <person name="Nybo J.L."/>
            <person name="Theobald S."/>
            <person name="Kildgaard S."/>
            <person name="Isbrandt T."/>
            <person name="Kuo A."/>
            <person name="Sato A."/>
            <person name="Lyhne E.K."/>
            <person name="Kogle M.E."/>
            <person name="Wiebenga A."/>
            <person name="Kun R.S."/>
            <person name="Lubbers R.J."/>
            <person name="Makela M.R."/>
            <person name="Barry K."/>
            <person name="Chovatia M."/>
            <person name="Clum A."/>
            <person name="Daum C."/>
            <person name="Haridas S."/>
            <person name="He G."/>
            <person name="LaButti K."/>
            <person name="Lipzen A."/>
            <person name="Mondo S."/>
            <person name="Riley R."/>
            <person name="Salamov A."/>
            <person name="Simmons B.A."/>
            <person name="Magnuson J.K."/>
            <person name="Henrissat B."/>
            <person name="Mortensen U.H."/>
            <person name="Larsen T.O."/>
            <person name="Devries R.P."/>
            <person name="Grigoriev I.V."/>
            <person name="Machida M."/>
            <person name="Baker S.E."/>
            <person name="Andersen M.R."/>
        </authorList>
    </citation>
    <scope>NUCLEOTIDE SEQUENCE [LARGE SCALE GENOMIC DNA]</scope>
    <source>
        <strain evidence="1 2">IBT 29228</strain>
    </source>
</reference>
<accession>A0A5N7AP54</accession>